<reference evidence="2" key="1">
    <citation type="submission" date="2023-04" db="EMBL/GenBank/DDBJ databases">
        <authorList>
            <person name="Vijverberg K."/>
            <person name="Xiong W."/>
            <person name="Schranz E."/>
        </authorList>
    </citation>
    <scope>NUCLEOTIDE SEQUENCE</scope>
</reference>
<dbReference type="AlphaFoldDB" id="A0AA35YCD3"/>
<feature type="region of interest" description="Disordered" evidence="1">
    <location>
        <begin position="29"/>
        <end position="72"/>
    </location>
</feature>
<name>A0AA35YCD3_LACSI</name>
<gene>
    <name evidence="2" type="ORF">LSALG_LOCUS10131</name>
</gene>
<dbReference type="EMBL" id="OX465077">
    <property type="protein sequence ID" value="CAI9269777.1"/>
    <property type="molecule type" value="Genomic_DNA"/>
</dbReference>
<protein>
    <submittedName>
        <fullName evidence="2">Uncharacterized protein</fullName>
    </submittedName>
</protein>
<evidence type="ECO:0000256" key="1">
    <source>
        <dbReference type="SAM" id="MobiDB-lite"/>
    </source>
</evidence>
<keyword evidence="3" id="KW-1185">Reference proteome</keyword>
<dbReference type="Proteomes" id="UP001177003">
    <property type="component" value="Chromosome 1"/>
</dbReference>
<organism evidence="2 3">
    <name type="scientific">Lactuca saligna</name>
    <name type="common">Willowleaf lettuce</name>
    <dbReference type="NCBI Taxonomy" id="75948"/>
    <lineage>
        <taxon>Eukaryota</taxon>
        <taxon>Viridiplantae</taxon>
        <taxon>Streptophyta</taxon>
        <taxon>Embryophyta</taxon>
        <taxon>Tracheophyta</taxon>
        <taxon>Spermatophyta</taxon>
        <taxon>Magnoliopsida</taxon>
        <taxon>eudicotyledons</taxon>
        <taxon>Gunneridae</taxon>
        <taxon>Pentapetalae</taxon>
        <taxon>asterids</taxon>
        <taxon>campanulids</taxon>
        <taxon>Asterales</taxon>
        <taxon>Asteraceae</taxon>
        <taxon>Cichorioideae</taxon>
        <taxon>Cichorieae</taxon>
        <taxon>Lactucinae</taxon>
        <taxon>Lactuca</taxon>
    </lineage>
</organism>
<sequence length="135" mass="15007">MLKRIDPSNSVLVSYLATIDTSAETRILLPHPSAKKSKKTKKRDVGSSDTKAKSSKKPKSVHVIEPELDQPKHVVPDTQVIENEIIPSNTGVFKRIKMTSKTKRRSLGMKRVLKPQVSHQGVIFREVPAPMSPST</sequence>
<accession>A0AA35YCD3</accession>
<evidence type="ECO:0000313" key="2">
    <source>
        <dbReference type="EMBL" id="CAI9269777.1"/>
    </source>
</evidence>
<evidence type="ECO:0000313" key="3">
    <source>
        <dbReference type="Proteomes" id="UP001177003"/>
    </source>
</evidence>
<feature type="compositionally biased region" description="Basic residues" evidence="1">
    <location>
        <begin position="33"/>
        <end position="42"/>
    </location>
</feature>
<feature type="compositionally biased region" description="Basic and acidic residues" evidence="1">
    <location>
        <begin position="62"/>
        <end position="72"/>
    </location>
</feature>
<feature type="compositionally biased region" description="Basic and acidic residues" evidence="1">
    <location>
        <begin position="43"/>
        <end position="52"/>
    </location>
</feature>
<proteinExistence type="predicted"/>